<gene>
    <name evidence="16" type="ORF">A2537_01395</name>
</gene>
<feature type="binding site" evidence="14">
    <location>
        <begin position="18"/>
        <end position="20"/>
    </location>
    <ligand>
        <name>FMN</name>
        <dbReference type="ChEBI" id="CHEBI:58210"/>
    </ligand>
</feature>
<comment type="catalytic activity">
    <reaction evidence="11">
        <text>a 5,6-dihydrouridine in tRNA + NAD(+) = a uridine in tRNA + NADH + H(+)</text>
        <dbReference type="Rhea" id="RHEA:54452"/>
        <dbReference type="Rhea" id="RHEA-COMP:13339"/>
        <dbReference type="Rhea" id="RHEA-COMP:13887"/>
        <dbReference type="ChEBI" id="CHEBI:15378"/>
        <dbReference type="ChEBI" id="CHEBI:57540"/>
        <dbReference type="ChEBI" id="CHEBI:57945"/>
        <dbReference type="ChEBI" id="CHEBI:65315"/>
        <dbReference type="ChEBI" id="CHEBI:74443"/>
    </reaction>
</comment>
<evidence type="ECO:0000256" key="5">
    <source>
        <dbReference type="ARBA" id="ARBA00022643"/>
    </source>
</evidence>
<evidence type="ECO:0000256" key="9">
    <source>
        <dbReference type="ARBA" id="ARBA00023002"/>
    </source>
</evidence>
<comment type="function">
    <text evidence="2 12">Catalyzes the synthesis of 5,6-dihydrouridine (D), a modified base found in the D-loop of most tRNAs, via the reduction of the C5-C6 double bond in target uridines.</text>
</comment>
<keyword evidence="7" id="KW-0521">NADP</keyword>
<dbReference type="PIRSF" id="PIRSF006621">
    <property type="entry name" value="Dus"/>
    <property type="match status" value="1"/>
</dbReference>
<name>A0A1F6P183_9BACT</name>
<dbReference type="InterPro" id="IPR024036">
    <property type="entry name" value="tRNA-dHydroUridine_Synthase_C"/>
</dbReference>
<keyword evidence="9 12" id="KW-0560">Oxidoreductase</keyword>
<organism evidence="16 17">
    <name type="scientific">Candidatus Magasanikbacteria bacterium RIFOXYD2_FULL_36_9</name>
    <dbReference type="NCBI Taxonomy" id="1798707"/>
    <lineage>
        <taxon>Bacteria</taxon>
        <taxon>Candidatus Magasanikiibacteriota</taxon>
    </lineage>
</organism>
<feature type="binding site" evidence="14">
    <location>
        <position position="74"/>
    </location>
    <ligand>
        <name>FMN</name>
        <dbReference type="ChEBI" id="CHEBI:58210"/>
    </ligand>
</feature>
<feature type="active site" description="Proton donor" evidence="13">
    <location>
        <position position="104"/>
    </location>
</feature>
<feature type="domain" description="DUS-like FMN-binding" evidence="15">
    <location>
        <begin position="16"/>
        <end position="318"/>
    </location>
</feature>
<dbReference type="PANTHER" id="PTHR11082:SF25">
    <property type="entry name" value="DUS-LIKE FMN-BINDING DOMAIN-CONTAINING PROTEIN"/>
    <property type="match status" value="1"/>
</dbReference>
<comment type="cofactor">
    <cofactor evidence="1 12 14">
        <name>FMN</name>
        <dbReference type="ChEBI" id="CHEBI:58210"/>
    </cofactor>
</comment>
<evidence type="ECO:0000256" key="14">
    <source>
        <dbReference type="PIRSR" id="PIRSR006621-2"/>
    </source>
</evidence>
<dbReference type="GO" id="GO:0050660">
    <property type="term" value="F:flavin adenine dinucleotide binding"/>
    <property type="evidence" value="ECO:0007669"/>
    <property type="project" value="InterPro"/>
</dbReference>
<accession>A0A1F6P183</accession>
<feature type="binding site" evidence="14">
    <location>
        <position position="144"/>
    </location>
    <ligand>
        <name>FMN</name>
        <dbReference type="ChEBI" id="CHEBI:58210"/>
    </ligand>
</feature>
<protein>
    <recommendedName>
        <fullName evidence="12">tRNA-dihydrouridine synthase</fullName>
        <ecNumber evidence="12">1.3.1.-</ecNumber>
    </recommendedName>
</protein>
<evidence type="ECO:0000256" key="4">
    <source>
        <dbReference type="ARBA" id="ARBA00022630"/>
    </source>
</evidence>
<feature type="binding site" evidence="14">
    <location>
        <position position="172"/>
    </location>
    <ligand>
        <name>FMN</name>
        <dbReference type="ChEBI" id="CHEBI:58210"/>
    </ligand>
</feature>
<evidence type="ECO:0000256" key="3">
    <source>
        <dbReference type="ARBA" id="ARBA00022555"/>
    </source>
</evidence>
<evidence type="ECO:0000313" key="16">
    <source>
        <dbReference type="EMBL" id="OGH89901.1"/>
    </source>
</evidence>
<dbReference type="InterPro" id="IPR013785">
    <property type="entry name" value="Aldolase_TIM"/>
</dbReference>
<dbReference type="Gene3D" id="3.20.20.70">
    <property type="entry name" value="Aldolase class I"/>
    <property type="match status" value="1"/>
</dbReference>
<reference evidence="16 17" key="1">
    <citation type="journal article" date="2016" name="Nat. Commun.">
        <title>Thousands of microbial genomes shed light on interconnected biogeochemical processes in an aquifer system.</title>
        <authorList>
            <person name="Anantharaman K."/>
            <person name="Brown C.T."/>
            <person name="Hug L.A."/>
            <person name="Sharon I."/>
            <person name="Castelle C.J."/>
            <person name="Probst A.J."/>
            <person name="Thomas B.C."/>
            <person name="Singh A."/>
            <person name="Wilkins M.J."/>
            <person name="Karaoz U."/>
            <person name="Brodie E.L."/>
            <person name="Williams K.H."/>
            <person name="Hubbard S.S."/>
            <person name="Banfield J.F."/>
        </authorList>
    </citation>
    <scope>NUCLEOTIDE SEQUENCE [LARGE SCALE GENOMIC DNA]</scope>
</reference>
<dbReference type="EMBL" id="MFRC01000018">
    <property type="protein sequence ID" value="OGH89901.1"/>
    <property type="molecule type" value="Genomic_DNA"/>
</dbReference>
<dbReference type="CDD" id="cd02801">
    <property type="entry name" value="DUS_like_FMN"/>
    <property type="match status" value="1"/>
</dbReference>
<keyword evidence="5 12" id="KW-0288">FMN</keyword>
<comment type="similarity">
    <text evidence="12">Belongs to the dus family.</text>
</comment>
<evidence type="ECO:0000256" key="12">
    <source>
        <dbReference type="PIRNR" id="PIRNR006621"/>
    </source>
</evidence>
<dbReference type="AlphaFoldDB" id="A0A1F6P183"/>
<keyword evidence="8" id="KW-0694">RNA-binding</keyword>
<dbReference type="InterPro" id="IPR001269">
    <property type="entry name" value="DUS_fam"/>
</dbReference>
<comment type="caution">
    <text evidence="16">The sequence shown here is derived from an EMBL/GenBank/DDBJ whole genome shotgun (WGS) entry which is preliminary data.</text>
</comment>
<evidence type="ECO:0000256" key="10">
    <source>
        <dbReference type="ARBA" id="ARBA00048205"/>
    </source>
</evidence>
<keyword evidence="4 12" id="KW-0285">Flavoprotein</keyword>
<keyword evidence="6 12" id="KW-0819">tRNA processing</keyword>
<comment type="catalytic activity">
    <reaction evidence="10">
        <text>a 5,6-dihydrouridine in tRNA + NADP(+) = a uridine in tRNA + NADPH + H(+)</text>
        <dbReference type="Rhea" id="RHEA:23624"/>
        <dbReference type="Rhea" id="RHEA-COMP:13339"/>
        <dbReference type="Rhea" id="RHEA-COMP:13887"/>
        <dbReference type="ChEBI" id="CHEBI:15378"/>
        <dbReference type="ChEBI" id="CHEBI:57783"/>
        <dbReference type="ChEBI" id="CHEBI:58349"/>
        <dbReference type="ChEBI" id="CHEBI:65315"/>
        <dbReference type="ChEBI" id="CHEBI:74443"/>
    </reaction>
</comment>
<sequence length="326" mass="36834">MVESFWNKLKKPIFVLAPMANVTDVAFRRLIAKYGKPDVTWTEFVSCDGLMSKGREHLLIDLAYDESERPIVAQIFGSKPENFFKTAQLLKEMGFDGIDINMGCPDKNVEKQGAGANMMKNPKLAQEVILATKEGSGGLPVSVKTRIGYSKNMLSEWLPVLFETKLAAITVHARTRKEMSLVPARWEHLKEAVEIRDAFDNSSNKTLILGNGDVKNLTEAYQRVEETGCDGVMIGRGVFGNPWVFNREMIGKEVSVQQKLKVMIEHTYLFEKLLTAHKDFNIMKKHYKAYVNGFDNAKELRIELMENAVDASAVEKITNEFIAKNF</sequence>
<dbReference type="InterPro" id="IPR035587">
    <property type="entry name" value="DUS-like_FMN-bd"/>
</dbReference>
<evidence type="ECO:0000256" key="7">
    <source>
        <dbReference type="ARBA" id="ARBA00022857"/>
    </source>
</evidence>
<evidence type="ECO:0000256" key="6">
    <source>
        <dbReference type="ARBA" id="ARBA00022694"/>
    </source>
</evidence>
<evidence type="ECO:0000256" key="8">
    <source>
        <dbReference type="ARBA" id="ARBA00022884"/>
    </source>
</evidence>
<evidence type="ECO:0000256" key="2">
    <source>
        <dbReference type="ARBA" id="ARBA00002790"/>
    </source>
</evidence>
<dbReference type="EC" id="1.3.1.-" evidence="12"/>
<evidence type="ECO:0000259" key="15">
    <source>
        <dbReference type="Pfam" id="PF01207"/>
    </source>
</evidence>
<dbReference type="GO" id="GO:0017150">
    <property type="term" value="F:tRNA dihydrouridine synthase activity"/>
    <property type="evidence" value="ECO:0007669"/>
    <property type="project" value="InterPro"/>
</dbReference>
<dbReference type="SUPFAM" id="SSF51395">
    <property type="entry name" value="FMN-linked oxidoreductases"/>
    <property type="match status" value="1"/>
</dbReference>
<feature type="binding site" evidence="14">
    <location>
        <begin position="235"/>
        <end position="236"/>
    </location>
    <ligand>
        <name>FMN</name>
        <dbReference type="ChEBI" id="CHEBI:58210"/>
    </ligand>
</feature>
<evidence type="ECO:0000256" key="13">
    <source>
        <dbReference type="PIRSR" id="PIRSR006621-1"/>
    </source>
</evidence>
<dbReference type="Pfam" id="PF01207">
    <property type="entry name" value="Dus"/>
    <property type="match status" value="1"/>
</dbReference>
<keyword evidence="14" id="KW-0547">Nucleotide-binding</keyword>
<keyword evidence="3" id="KW-0820">tRNA-binding</keyword>
<dbReference type="InterPro" id="IPR018517">
    <property type="entry name" value="tRNA_hU_synthase_CS"/>
</dbReference>
<dbReference type="PANTHER" id="PTHR11082">
    <property type="entry name" value="TRNA-DIHYDROURIDINE SYNTHASE"/>
    <property type="match status" value="1"/>
</dbReference>
<evidence type="ECO:0000256" key="1">
    <source>
        <dbReference type="ARBA" id="ARBA00001917"/>
    </source>
</evidence>
<dbReference type="Proteomes" id="UP000178490">
    <property type="component" value="Unassembled WGS sequence"/>
</dbReference>
<evidence type="ECO:0000313" key="17">
    <source>
        <dbReference type="Proteomes" id="UP000178490"/>
    </source>
</evidence>
<dbReference type="GO" id="GO:0000049">
    <property type="term" value="F:tRNA binding"/>
    <property type="evidence" value="ECO:0007669"/>
    <property type="project" value="UniProtKB-KW"/>
</dbReference>
<dbReference type="Gene3D" id="1.10.1200.80">
    <property type="entry name" value="Putative flavin oxidoreducatase, domain 2"/>
    <property type="match status" value="1"/>
</dbReference>
<proteinExistence type="inferred from homology"/>
<evidence type="ECO:0000256" key="11">
    <source>
        <dbReference type="ARBA" id="ARBA00048802"/>
    </source>
</evidence>
<dbReference type="PROSITE" id="PS01136">
    <property type="entry name" value="UPF0034"/>
    <property type="match status" value="1"/>
</dbReference>